<reference evidence="2 3" key="1">
    <citation type="submission" date="2016-11" db="EMBL/GenBank/DDBJ databases">
        <authorList>
            <person name="Jaros S."/>
            <person name="Januszkiewicz K."/>
            <person name="Wedrychowicz H."/>
        </authorList>
    </citation>
    <scope>NUCLEOTIDE SEQUENCE [LARGE SCALE GENOMIC DNA]</scope>
    <source>
        <strain evidence="2 3">DSM 21864</strain>
    </source>
</reference>
<evidence type="ECO:0000313" key="2">
    <source>
        <dbReference type="EMBL" id="SHJ56871.1"/>
    </source>
</evidence>
<evidence type="ECO:0000256" key="1">
    <source>
        <dbReference type="SAM" id="Coils"/>
    </source>
</evidence>
<keyword evidence="3" id="KW-1185">Reference proteome</keyword>
<keyword evidence="1" id="KW-0175">Coiled coil</keyword>
<evidence type="ECO:0000313" key="3">
    <source>
        <dbReference type="Proteomes" id="UP000184080"/>
    </source>
</evidence>
<sequence length="113" mass="13132">MSISIIIKKDDNSSKYIVIVRKFTGKSIAEIKSAIENEKPVLKCELFKNDDCKEVVEAVLKELINQEAKLAIIKEENHKTEELTVNYLLSRINRFREISQQNQELDDLMYGEE</sequence>
<proteinExistence type="predicted"/>
<name>A0A1M6KD75_9CLOT</name>
<gene>
    <name evidence="2" type="ORF">SAMN05444401_3317</name>
</gene>
<protein>
    <submittedName>
        <fullName evidence="2">Uncharacterized protein</fullName>
    </submittedName>
</protein>
<dbReference type="RefSeq" id="WP_073009224.1">
    <property type="nucleotide sequence ID" value="NZ_FQZO01000006.1"/>
</dbReference>
<feature type="coiled-coil region" evidence="1">
    <location>
        <begin position="56"/>
        <end position="83"/>
    </location>
</feature>
<accession>A0A1M6KD75</accession>
<dbReference type="Proteomes" id="UP000184080">
    <property type="component" value="Unassembled WGS sequence"/>
</dbReference>
<organism evidence="2 3">
    <name type="scientific">Clostridium amylolyticum</name>
    <dbReference type="NCBI Taxonomy" id="1121298"/>
    <lineage>
        <taxon>Bacteria</taxon>
        <taxon>Bacillati</taxon>
        <taxon>Bacillota</taxon>
        <taxon>Clostridia</taxon>
        <taxon>Eubacteriales</taxon>
        <taxon>Clostridiaceae</taxon>
        <taxon>Clostridium</taxon>
    </lineage>
</organism>
<dbReference type="STRING" id="1121298.SAMN05444401_3317"/>
<dbReference type="AlphaFoldDB" id="A0A1M6KD75"/>
<dbReference type="OrthoDB" id="2908398at2"/>
<dbReference type="EMBL" id="FQZO01000006">
    <property type="protein sequence ID" value="SHJ56871.1"/>
    <property type="molecule type" value="Genomic_DNA"/>
</dbReference>